<feature type="compositionally biased region" description="Polar residues" evidence="1">
    <location>
        <begin position="212"/>
        <end position="233"/>
    </location>
</feature>
<evidence type="ECO:0000256" key="1">
    <source>
        <dbReference type="SAM" id="MobiDB-lite"/>
    </source>
</evidence>
<dbReference type="AlphaFoldDB" id="A0A3R7T0Y3"/>
<dbReference type="Proteomes" id="UP000283509">
    <property type="component" value="Unassembled WGS sequence"/>
</dbReference>
<protein>
    <submittedName>
        <fullName evidence="2">Zinc finger RNA-binding protein</fullName>
    </submittedName>
</protein>
<comment type="caution">
    <text evidence="2">The sequence shown here is derived from an EMBL/GenBank/DDBJ whole genome shotgun (WGS) entry which is preliminary data.</text>
</comment>
<proteinExistence type="predicted"/>
<reference evidence="2 3" key="1">
    <citation type="submission" date="2018-04" db="EMBL/GenBank/DDBJ databases">
        <authorList>
            <person name="Zhang X."/>
            <person name="Yuan J."/>
            <person name="Li F."/>
            <person name="Xiang J."/>
        </authorList>
    </citation>
    <scope>NUCLEOTIDE SEQUENCE [LARGE SCALE GENOMIC DNA]</scope>
    <source>
        <tissue evidence="2">Muscle</tissue>
    </source>
</reference>
<evidence type="ECO:0000313" key="3">
    <source>
        <dbReference type="Proteomes" id="UP000283509"/>
    </source>
</evidence>
<dbReference type="OrthoDB" id="8898434at2759"/>
<gene>
    <name evidence="2" type="ORF">C7M84_022080</name>
</gene>
<dbReference type="EMBL" id="QCYY01000505">
    <property type="protein sequence ID" value="ROT84735.1"/>
    <property type="molecule type" value="Genomic_DNA"/>
</dbReference>
<name>A0A3R7T0Y3_PENVA</name>
<feature type="region of interest" description="Disordered" evidence="1">
    <location>
        <begin position="206"/>
        <end position="242"/>
    </location>
</feature>
<sequence length="242" mass="24533">AAANAAAAYQTGQTGYPVGHTPTGTQRAAGSTYDTGYQTAAAAAAATHSTAAGTYPSGAASTTYDYGYGRTTQTAAAAAAAAYDSTKTYYAQPSTATAYTAADTHYQNKAAYTNTSAYTTTSRQTTPVATPKTSYAGAYPGAAAAAATATYNTSAYAAQTTTTNKGDLYDLGFTGSCIDEENQLPYTSRGKQIHLSTSIKIHHAQLGGRGVSHTTPSLVPSSSTIKRGSTTTAALEPECGVS</sequence>
<organism evidence="2 3">
    <name type="scientific">Penaeus vannamei</name>
    <name type="common">Whiteleg shrimp</name>
    <name type="synonym">Litopenaeus vannamei</name>
    <dbReference type="NCBI Taxonomy" id="6689"/>
    <lineage>
        <taxon>Eukaryota</taxon>
        <taxon>Metazoa</taxon>
        <taxon>Ecdysozoa</taxon>
        <taxon>Arthropoda</taxon>
        <taxon>Crustacea</taxon>
        <taxon>Multicrustacea</taxon>
        <taxon>Malacostraca</taxon>
        <taxon>Eumalacostraca</taxon>
        <taxon>Eucarida</taxon>
        <taxon>Decapoda</taxon>
        <taxon>Dendrobranchiata</taxon>
        <taxon>Penaeoidea</taxon>
        <taxon>Penaeidae</taxon>
        <taxon>Penaeus</taxon>
    </lineage>
</organism>
<accession>A0A3R7T0Y3</accession>
<feature type="non-terminal residue" evidence="2">
    <location>
        <position position="1"/>
    </location>
</feature>
<reference evidence="2 3" key="2">
    <citation type="submission" date="2019-01" db="EMBL/GenBank/DDBJ databases">
        <title>The decoding of complex shrimp genome reveals the adaptation for benthos swimmer, frequently molting mechanism and breeding impact on genome.</title>
        <authorList>
            <person name="Sun Y."/>
            <person name="Gao Y."/>
            <person name="Yu Y."/>
        </authorList>
    </citation>
    <scope>NUCLEOTIDE SEQUENCE [LARGE SCALE GENOMIC DNA]</scope>
    <source>
        <tissue evidence="2">Muscle</tissue>
    </source>
</reference>
<evidence type="ECO:0000313" key="2">
    <source>
        <dbReference type="EMBL" id="ROT84735.1"/>
    </source>
</evidence>
<keyword evidence="3" id="KW-1185">Reference proteome</keyword>